<dbReference type="InterPro" id="IPR012675">
    <property type="entry name" value="Beta-grasp_dom_sf"/>
</dbReference>
<proteinExistence type="predicted"/>
<evidence type="ECO:0000313" key="1">
    <source>
        <dbReference type="EMBL" id="EIY94902.1"/>
    </source>
</evidence>
<dbReference type="EMBL" id="AGXN01000014">
    <property type="protein sequence ID" value="EIY94902.1"/>
    <property type="molecule type" value="Genomic_DNA"/>
</dbReference>
<dbReference type="AlphaFoldDB" id="A0A0E2ANL5"/>
<dbReference type="HOGENOM" id="CLU_174611_2_1_10"/>
<dbReference type="InterPro" id="IPR003749">
    <property type="entry name" value="ThiS/MoaD-like"/>
</dbReference>
<dbReference type="PANTHER" id="PTHR34472:SF1">
    <property type="entry name" value="SULFUR CARRIER PROTEIN THIS"/>
    <property type="match status" value="1"/>
</dbReference>
<name>A0A0E2ANL5_BACFG</name>
<dbReference type="InterPro" id="IPR010035">
    <property type="entry name" value="Thi_S"/>
</dbReference>
<dbReference type="CDD" id="cd00565">
    <property type="entry name" value="Ubl_ThiS"/>
    <property type="match status" value="1"/>
</dbReference>
<protein>
    <submittedName>
        <fullName evidence="1">Thiamine biosynthesis protein ThiS</fullName>
    </submittedName>
</protein>
<accession>A0A0E2ANL5</accession>
<reference evidence="1 2" key="1">
    <citation type="submission" date="2012-02" db="EMBL/GenBank/DDBJ databases">
        <title>The Genome Sequence of Bacteroides fragilis CL07T12C05.</title>
        <authorList>
            <consortium name="The Broad Institute Genome Sequencing Platform"/>
            <person name="Earl A."/>
            <person name="Ward D."/>
            <person name="Feldgarden M."/>
            <person name="Gevers D."/>
            <person name="Zitomersky N.L."/>
            <person name="Coyne M.J."/>
            <person name="Comstock L.E."/>
            <person name="Young S.K."/>
            <person name="Zeng Q."/>
            <person name="Gargeya S."/>
            <person name="Fitzgerald M."/>
            <person name="Haas B."/>
            <person name="Abouelleil A."/>
            <person name="Alvarado L."/>
            <person name="Arachchi H.M."/>
            <person name="Berlin A."/>
            <person name="Chapman S.B."/>
            <person name="Gearin G."/>
            <person name="Goldberg J."/>
            <person name="Griggs A."/>
            <person name="Gujja S."/>
            <person name="Hansen M."/>
            <person name="Heiman D."/>
            <person name="Howarth C."/>
            <person name="Larimer J."/>
            <person name="Lui A."/>
            <person name="MacDonald P.J.P."/>
            <person name="McCowen C."/>
            <person name="Montmayeur A."/>
            <person name="Murphy C."/>
            <person name="Neiman D."/>
            <person name="Pearson M."/>
            <person name="Priest M."/>
            <person name="Roberts A."/>
            <person name="Saif S."/>
            <person name="Shea T."/>
            <person name="Sisk P."/>
            <person name="Stolte C."/>
            <person name="Sykes S."/>
            <person name="Wortman J."/>
            <person name="Nusbaum C."/>
            <person name="Birren B."/>
        </authorList>
    </citation>
    <scope>NUCLEOTIDE SEQUENCE [LARGE SCALE GENOMIC DNA]</scope>
    <source>
        <strain evidence="1 2">CL07T12C05</strain>
    </source>
</reference>
<dbReference type="InterPro" id="IPR016155">
    <property type="entry name" value="Mopterin_synth/thiamin_S_b"/>
</dbReference>
<sequence length="102" mass="11199">MQLVLPKGLCISSVFSFSRTHPSLYLLSFIPKHTYTNMKVQVNNKEVETAASTLAQLATQLQLPENGVAIAVNNRMIPRPQWDGFGLQENDNLIVIKAACGG</sequence>
<organism evidence="1 2">
    <name type="scientific">Bacteroides fragilis CL07T12C05</name>
    <dbReference type="NCBI Taxonomy" id="997883"/>
    <lineage>
        <taxon>Bacteria</taxon>
        <taxon>Pseudomonadati</taxon>
        <taxon>Bacteroidota</taxon>
        <taxon>Bacteroidia</taxon>
        <taxon>Bacteroidales</taxon>
        <taxon>Bacteroidaceae</taxon>
        <taxon>Bacteroides</taxon>
    </lineage>
</organism>
<dbReference type="Pfam" id="PF02597">
    <property type="entry name" value="ThiS"/>
    <property type="match status" value="1"/>
</dbReference>
<gene>
    <name evidence="1" type="ORF">HMPREF1056_02730</name>
</gene>
<dbReference type="SUPFAM" id="SSF54285">
    <property type="entry name" value="MoaD/ThiS"/>
    <property type="match status" value="1"/>
</dbReference>
<dbReference type="Gene3D" id="3.10.20.30">
    <property type="match status" value="1"/>
</dbReference>
<evidence type="ECO:0000313" key="2">
    <source>
        <dbReference type="Proteomes" id="UP000003879"/>
    </source>
</evidence>
<dbReference type="Proteomes" id="UP000003879">
    <property type="component" value="Unassembled WGS sequence"/>
</dbReference>
<dbReference type="PANTHER" id="PTHR34472">
    <property type="entry name" value="SULFUR CARRIER PROTEIN THIS"/>
    <property type="match status" value="1"/>
</dbReference>
<dbReference type="PATRIC" id="fig|997883.3.peg.2838"/>
<comment type="caution">
    <text evidence="1">The sequence shown here is derived from an EMBL/GenBank/DDBJ whole genome shotgun (WGS) entry which is preliminary data.</text>
</comment>
<dbReference type="NCBIfam" id="TIGR01683">
    <property type="entry name" value="thiS"/>
    <property type="match status" value="1"/>
</dbReference>